<dbReference type="PROSITE" id="PS51892">
    <property type="entry name" value="SUBTILASE"/>
    <property type="match status" value="1"/>
</dbReference>
<feature type="domain" description="Peptidase S8/S53" evidence="2">
    <location>
        <begin position="806"/>
        <end position="1071"/>
    </location>
</feature>
<evidence type="ECO:0000313" key="3">
    <source>
        <dbReference type="EMBL" id="RWA06780.1"/>
    </source>
</evidence>
<dbReference type="STRING" id="363999.A0A439CXB2"/>
<accession>A0A439CXB2</accession>
<dbReference type="Proteomes" id="UP000286045">
    <property type="component" value="Unassembled WGS sequence"/>
</dbReference>
<proteinExistence type="inferred from homology"/>
<dbReference type="Pfam" id="PF00082">
    <property type="entry name" value="Peptidase_S8"/>
    <property type="match status" value="1"/>
</dbReference>
<dbReference type="InterPro" id="IPR000209">
    <property type="entry name" value="Peptidase_S8/S53_dom"/>
</dbReference>
<comment type="similarity">
    <text evidence="1">Belongs to the peptidase S8 family.</text>
</comment>
<evidence type="ECO:0000259" key="2">
    <source>
        <dbReference type="Pfam" id="PF00082"/>
    </source>
</evidence>
<organism evidence="3 4">
    <name type="scientific">Xylaria grammica</name>
    <dbReference type="NCBI Taxonomy" id="363999"/>
    <lineage>
        <taxon>Eukaryota</taxon>
        <taxon>Fungi</taxon>
        <taxon>Dikarya</taxon>
        <taxon>Ascomycota</taxon>
        <taxon>Pezizomycotina</taxon>
        <taxon>Sordariomycetes</taxon>
        <taxon>Xylariomycetidae</taxon>
        <taxon>Xylariales</taxon>
        <taxon>Xylariaceae</taxon>
        <taxon>Xylaria</taxon>
    </lineage>
</organism>
<dbReference type="AlphaFoldDB" id="A0A439CXB2"/>
<name>A0A439CXB2_9PEZI</name>
<gene>
    <name evidence="3" type="ORF">EKO27_g8322</name>
</gene>
<evidence type="ECO:0000256" key="1">
    <source>
        <dbReference type="PROSITE-ProRule" id="PRU01240"/>
    </source>
</evidence>
<dbReference type="GO" id="GO:0004252">
    <property type="term" value="F:serine-type endopeptidase activity"/>
    <property type="evidence" value="ECO:0007669"/>
    <property type="project" value="InterPro"/>
</dbReference>
<comment type="caution">
    <text evidence="3">The sequence shown here is derived from an EMBL/GenBank/DDBJ whole genome shotgun (WGS) entry which is preliminary data.</text>
</comment>
<comment type="caution">
    <text evidence="1">Lacks conserved residue(s) required for the propagation of feature annotation.</text>
</comment>
<reference evidence="3 4" key="1">
    <citation type="submission" date="2018-12" db="EMBL/GenBank/DDBJ databases">
        <title>Draft genome sequence of Xylaria grammica IHI A82.</title>
        <authorList>
            <person name="Buettner E."/>
            <person name="Kellner H."/>
        </authorList>
    </citation>
    <scope>NUCLEOTIDE SEQUENCE [LARGE SCALE GENOMIC DNA]</scope>
    <source>
        <strain evidence="3 4">IHI A82</strain>
    </source>
</reference>
<sequence>MRTDTTEMNSVGPRDTPGIPDKLNYLKSTFKISEPTEENRGFNTAIATAEALFDTISKLVSDGVGTESANLKEELSTFLANRDGEYVIDDCVRLCLLRHIVEYMAPQTDEATRGAAKILGEILIERQPYLCFLPIYPGVIRGDFTSLKTTEADTYFKKQNGNLFSWACVDDKHRTKMSQNLNVSIAILASPFYGALNSGDDGTVDRMIECMETFLERGLSTAHTGHQQNKILGDILGTAHPHYGTPLEYTYKCRRYPGTPATDETETSFTPHHVKIMKSLLARQPDLVTRDTIFGNTDPNRIVLDTTFRRALGDRDSTVVRIILEHAPREFLKEYDVVTQLKNPNRSESMTLAELFLDHWCETKKITPKIGIGIIKHDTMELWKRPSVSSRLEELKSEAGTAQELLEAALEYNRPEFVREVLGLVPGVFDANQARKLVKRGLWDVWELGSVKQALMLLLSLNQELADNLLVLAVQYKQVQFAQDLLRNNQSLATRSSSVPPGYDWEVEEMEAGIYPLWHNNCVLEENGMKWRKREDRGDSERTEISKALVQACIRETENMQKLCEIFQYSHETDKFARSLPKLTNLPRDTHRSHCYESVLRYAAFPALGSDTEANWRGKELMEHEEVFQILGWLRGETKVEEILKLSVLDRIYKPHDEHRIAECVRDFSVRILDWRCLDLAISAFEEGSGNSVQVIHLYSSGKRATISHWLSPDGIQSLPNEAMSRSNMDKIKEVLIQGIEVLKANKPELECTFEEKSWNEQTSQNNSTLSDIAKRAVPKVSPFILKYRNHVYDMISRKEPFRPTRIAVIDNGIMNIDPLTYISESPSQQTPGPTKAKGEMENAANDLNQCQGGFHRVVKGQSFVDENYTMGSWSFSSDPHGSQMMNLICAIDPCCEIYVAKVVEGRHGIVPERLARAIQWAINQEVDIISMSLACYEEDFKVTNAVQEADSRGILVLCSAHDEGLNIEKGWPASMSETITFAASNQFGRVTRNMRTDTYDFCLHATEIFAGNVPFMQFEEYVSGSSVATAIGAGLSSLLISCHYLANGNRPKRGKKWKNDIVKKILQKTMVPNQTSKYVQLDNFCEVSKTFAGGAHVLFDDILKKHFNASDDILMPGSE</sequence>
<evidence type="ECO:0000313" key="4">
    <source>
        <dbReference type="Proteomes" id="UP000286045"/>
    </source>
</evidence>
<keyword evidence="4" id="KW-1185">Reference proteome</keyword>
<dbReference type="EMBL" id="RYZI01000308">
    <property type="protein sequence ID" value="RWA06780.1"/>
    <property type="molecule type" value="Genomic_DNA"/>
</dbReference>
<protein>
    <recommendedName>
        <fullName evidence="2">Peptidase S8/S53 domain-containing protein</fullName>
    </recommendedName>
</protein>
<dbReference type="GO" id="GO:0006508">
    <property type="term" value="P:proteolysis"/>
    <property type="evidence" value="ECO:0007669"/>
    <property type="project" value="InterPro"/>
</dbReference>
<dbReference type="InterPro" id="IPR036852">
    <property type="entry name" value="Peptidase_S8/S53_dom_sf"/>
</dbReference>
<dbReference type="Gene3D" id="3.40.50.200">
    <property type="entry name" value="Peptidase S8/S53 domain"/>
    <property type="match status" value="1"/>
</dbReference>
<dbReference type="SUPFAM" id="SSF52743">
    <property type="entry name" value="Subtilisin-like"/>
    <property type="match status" value="1"/>
</dbReference>